<dbReference type="InterPro" id="IPR042842">
    <property type="entry name" value="CD226"/>
</dbReference>
<accession>A0A8J6AHM9</accession>
<organism evidence="1 2">
    <name type="scientific">Galemys pyrenaicus</name>
    <name type="common">Iberian desman</name>
    <name type="synonym">Pyrenean desman</name>
    <dbReference type="NCBI Taxonomy" id="202257"/>
    <lineage>
        <taxon>Eukaryota</taxon>
        <taxon>Metazoa</taxon>
        <taxon>Chordata</taxon>
        <taxon>Craniata</taxon>
        <taxon>Vertebrata</taxon>
        <taxon>Euteleostomi</taxon>
        <taxon>Mammalia</taxon>
        <taxon>Eutheria</taxon>
        <taxon>Laurasiatheria</taxon>
        <taxon>Eulipotyphla</taxon>
        <taxon>Talpidae</taxon>
        <taxon>Galemys</taxon>
    </lineage>
</organism>
<dbReference type="AlphaFoldDB" id="A0A8J6AHM9"/>
<dbReference type="PANTHER" id="PTHR47011">
    <property type="entry name" value="CD226 ANTIGEN"/>
    <property type="match status" value="1"/>
</dbReference>
<dbReference type="GO" id="GO:0050839">
    <property type="term" value="F:cell adhesion molecule binding"/>
    <property type="evidence" value="ECO:0007669"/>
    <property type="project" value="TreeGrafter"/>
</dbReference>
<gene>
    <name evidence="1" type="ORF">J0S82_004732</name>
</gene>
<sequence>MEWFKINATQKKSIAIFHPSLGISIREPYYGRVHFLNSNMTNDMTLSFLNASEADEGFYSCFLHTFPRGTWEKVIQVVSSGVTELQHNLCRWVRVAVREQELLAKCLFMKDMVCPQARIAVVGNHL</sequence>
<keyword evidence="2" id="KW-1185">Reference proteome</keyword>
<evidence type="ECO:0000313" key="2">
    <source>
        <dbReference type="Proteomes" id="UP000700334"/>
    </source>
</evidence>
<evidence type="ECO:0000313" key="1">
    <source>
        <dbReference type="EMBL" id="KAG8521178.1"/>
    </source>
</evidence>
<dbReference type="InterPro" id="IPR013783">
    <property type="entry name" value="Ig-like_fold"/>
</dbReference>
<dbReference type="OrthoDB" id="9937217at2759"/>
<comment type="caution">
    <text evidence="1">The sequence shown here is derived from an EMBL/GenBank/DDBJ whole genome shotgun (WGS) entry which is preliminary data.</text>
</comment>
<dbReference type="Proteomes" id="UP000700334">
    <property type="component" value="Unassembled WGS sequence"/>
</dbReference>
<name>A0A8J6AHM9_GALPY</name>
<dbReference type="PANTHER" id="PTHR47011:SF1">
    <property type="entry name" value="CD226 ANTIGEN"/>
    <property type="match status" value="1"/>
</dbReference>
<dbReference type="Gene3D" id="2.60.40.10">
    <property type="entry name" value="Immunoglobulins"/>
    <property type="match status" value="1"/>
</dbReference>
<dbReference type="GO" id="GO:0002891">
    <property type="term" value="P:positive regulation of immunoglobulin mediated immune response"/>
    <property type="evidence" value="ECO:0007669"/>
    <property type="project" value="TreeGrafter"/>
</dbReference>
<dbReference type="GO" id="GO:0009897">
    <property type="term" value="C:external side of plasma membrane"/>
    <property type="evidence" value="ECO:0007669"/>
    <property type="project" value="TreeGrafter"/>
</dbReference>
<protein>
    <submittedName>
        <fullName evidence="1">CD226 antigen</fullName>
    </submittedName>
</protein>
<dbReference type="EMBL" id="JAGFMF010011484">
    <property type="protein sequence ID" value="KAG8521178.1"/>
    <property type="molecule type" value="Genomic_DNA"/>
</dbReference>
<dbReference type="InterPro" id="IPR036179">
    <property type="entry name" value="Ig-like_dom_sf"/>
</dbReference>
<reference evidence="1" key="1">
    <citation type="journal article" date="2021" name="Evol. Appl.">
        <title>The genome of the Pyrenean desman and the effects of bottlenecks and inbreeding on the genomic landscape of an endangered species.</title>
        <authorList>
            <person name="Escoda L."/>
            <person name="Castresana J."/>
        </authorList>
    </citation>
    <scope>NUCLEOTIDE SEQUENCE</scope>
    <source>
        <strain evidence="1">IBE-C5619</strain>
    </source>
</reference>
<dbReference type="GO" id="GO:0002729">
    <property type="term" value="P:positive regulation of natural killer cell cytokine production"/>
    <property type="evidence" value="ECO:0007669"/>
    <property type="project" value="InterPro"/>
</dbReference>
<dbReference type="SUPFAM" id="SSF48726">
    <property type="entry name" value="Immunoglobulin"/>
    <property type="match status" value="1"/>
</dbReference>
<proteinExistence type="predicted"/>